<reference evidence="4 5" key="1">
    <citation type="submission" date="2023-09" db="EMBL/GenBank/DDBJ databases">
        <title>Pangenome analysis of Batrachochytrium dendrobatidis and related Chytrids.</title>
        <authorList>
            <person name="Yacoub M.N."/>
            <person name="Stajich J.E."/>
            <person name="James T.Y."/>
        </authorList>
    </citation>
    <scope>NUCLEOTIDE SEQUENCE [LARGE SCALE GENOMIC DNA]</scope>
    <source>
        <strain evidence="4 5">JEL0888</strain>
    </source>
</reference>
<dbReference type="Proteomes" id="UP001527925">
    <property type="component" value="Unassembled WGS sequence"/>
</dbReference>
<name>A0ABR4NAQ1_9FUNG</name>
<accession>A0ABR4NAQ1</accession>
<dbReference type="InterPro" id="IPR006032">
    <property type="entry name" value="Ribosomal_uS12"/>
</dbReference>
<organism evidence="4 5">
    <name type="scientific">Polyrhizophydium stewartii</name>
    <dbReference type="NCBI Taxonomy" id="2732419"/>
    <lineage>
        <taxon>Eukaryota</taxon>
        <taxon>Fungi</taxon>
        <taxon>Fungi incertae sedis</taxon>
        <taxon>Chytridiomycota</taxon>
        <taxon>Chytridiomycota incertae sedis</taxon>
        <taxon>Chytridiomycetes</taxon>
        <taxon>Rhizophydiales</taxon>
        <taxon>Rhizophydiales incertae sedis</taxon>
        <taxon>Polyrhizophydium</taxon>
    </lineage>
</organism>
<dbReference type="HAMAP" id="MF_00403_B">
    <property type="entry name" value="Ribosomal_uS12_B"/>
    <property type="match status" value="1"/>
</dbReference>
<evidence type="ECO:0000256" key="2">
    <source>
        <dbReference type="ARBA" id="ARBA00022980"/>
    </source>
</evidence>
<comment type="similarity">
    <text evidence="1">Belongs to the universal ribosomal protein uS12 family.</text>
</comment>
<keyword evidence="2 4" id="KW-0689">Ribosomal protein</keyword>
<dbReference type="PRINTS" id="PR01034">
    <property type="entry name" value="RIBOSOMALS12"/>
</dbReference>
<dbReference type="PROSITE" id="PS00055">
    <property type="entry name" value="RIBOSOMAL_S12"/>
    <property type="match status" value="1"/>
</dbReference>
<dbReference type="CDD" id="cd03368">
    <property type="entry name" value="Ribosomal_S12"/>
    <property type="match status" value="1"/>
</dbReference>
<sequence>MAHVALAAAQSQPPCMHALRPASAGALLARFPIHMPAAATAAPAAGRLAQPQLARGMATLNQVIRGARKKKVKKSRAPALDNCPQKRGVCMKVYTVKPKKPNSAQRKVCKVRLSSGKVVIAYIPGEGHNLQEHSVVLVQGGRVSDCPGVRYKVVRGALDCQGVVGRATSRSKYGTKRPAKDKK</sequence>
<keyword evidence="3" id="KW-0687">Ribonucleoprotein</keyword>
<keyword evidence="5" id="KW-1185">Reference proteome</keyword>
<evidence type="ECO:0000256" key="1">
    <source>
        <dbReference type="ARBA" id="ARBA00005657"/>
    </source>
</evidence>
<dbReference type="InterPro" id="IPR005679">
    <property type="entry name" value="Ribosomal_uS12_bac"/>
</dbReference>
<dbReference type="SUPFAM" id="SSF50249">
    <property type="entry name" value="Nucleic acid-binding proteins"/>
    <property type="match status" value="1"/>
</dbReference>
<dbReference type="Gene3D" id="2.40.50.140">
    <property type="entry name" value="Nucleic acid-binding proteins"/>
    <property type="match status" value="1"/>
</dbReference>
<dbReference type="Pfam" id="PF00164">
    <property type="entry name" value="Ribosom_S12_S23"/>
    <property type="match status" value="1"/>
</dbReference>
<dbReference type="PANTHER" id="PTHR11652">
    <property type="entry name" value="30S RIBOSOMAL PROTEIN S12 FAMILY MEMBER"/>
    <property type="match status" value="1"/>
</dbReference>
<dbReference type="NCBIfam" id="TIGR00981">
    <property type="entry name" value="rpsL_bact"/>
    <property type="match status" value="1"/>
</dbReference>
<dbReference type="GO" id="GO:0005840">
    <property type="term" value="C:ribosome"/>
    <property type="evidence" value="ECO:0007669"/>
    <property type="project" value="UniProtKB-KW"/>
</dbReference>
<evidence type="ECO:0000256" key="3">
    <source>
        <dbReference type="ARBA" id="ARBA00023274"/>
    </source>
</evidence>
<evidence type="ECO:0000313" key="4">
    <source>
        <dbReference type="EMBL" id="KAL2916519.1"/>
    </source>
</evidence>
<gene>
    <name evidence="4" type="primary">RPSL1</name>
    <name evidence="4" type="ORF">HK105_203952</name>
</gene>
<protein>
    <submittedName>
        <fullName evidence="4">30S ribosomal protein S12</fullName>
    </submittedName>
</protein>
<dbReference type="EMBL" id="JADGIZ020000016">
    <property type="protein sequence ID" value="KAL2916519.1"/>
    <property type="molecule type" value="Genomic_DNA"/>
</dbReference>
<dbReference type="InterPro" id="IPR012340">
    <property type="entry name" value="NA-bd_OB-fold"/>
</dbReference>
<comment type="caution">
    <text evidence="4">The sequence shown here is derived from an EMBL/GenBank/DDBJ whole genome shotgun (WGS) entry which is preliminary data.</text>
</comment>
<evidence type="ECO:0000313" key="5">
    <source>
        <dbReference type="Proteomes" id="UP001527925"/>
    </source>
</evidence>
<proteinExistence type="inferred from homology"/>